<dbReference type="EMBL" id="JBEDUW010000001">
    <property type="protein sequence ID" value="KAK9951681.1"/>
    <property type="molecule type" value="Genomic_DNA"/>
</dbReference>
<organism evidence="1 2">
    <name type="scientific">Rubus argutus</name>
    <name type="common">Southern blackberry</name>
    <dbReference type="NCBI Taxonomy" id="59490"/>
    <lineage>
        <taxon>Eukaryota</taxon>
        <taxon>Viridiplantae</taxon>
        <taxon>Streptophyta</taxon>
        <taxon>Embryophyta</taxon>
        <taxon>Tracheophyta</taxon>
        <taxon>Spermatophyta</taxon>
        <taxon>Magnoliopsida</taxon>
        <taxon>eudicotyledons</taxon>
        <taxon>Gunneridae</taxon>
        <taxon>Pentapetalae</taxon>
        <taxon>rosids</taxon>
        <taxon>fabids</taxon>
        <taxon>Rosales</taxon>
        <taxon>Rosaceae</taxon>
        <taxon>Rosoideae</taxon>
        <taxon>Rosoideae incertae sedis</taxon>
        <taxon>Rubus</taxon>
    </lineage>
</organism>
<reference evidence="1 2" key="1">
    <citation type="journal article" date="2023" name="G3 (Bethesda)">
        <title>A chromosome-length genome assembly and annotation of blackberry (Rubus argutus, cv. 'Hillquist').</title>
        <authorList>
            <person name="Bruna T."/>
            <person name="Aryal R."/>
            <person name="Dudchenko O."/>
            <person name="Sargent D.J."/>
            <person name="Mead D."/>
            <person name="Buti M."/>
            <person name="Cavallini A."/>
            <person name="Hytonen T."/>
            <person name="Andres J."/>
            <person name="Pham M."/>
            <person name="Weisz D."/>
            <person name="Mascagni F."/>
            <person name="Usai G."/>
            <person name="Natali L."/>
            <person name="Bassil N."/>
            <person name="Fernandez G.E."/>
            <person name="Lomsadze A."/>
            <person name="Armour M."/>
            <person name="Olukolu B."/>
            <person name="Poorten T."/>
            <person name="Britton C."/>
            <person name="Davik J."/>
            <person name="Ashrafi H."/>
            <person name="Aiden E.L."/>
            <person name="Borodovsky M."/>
            <person name="Worthington M."/>
        </authorList>
    </citation>
    <scope>NUCLEOTIDE SEQUENCE [LARGE SCALE GENOMIC DNA]</scope>
    <source>
        <strain evidence="1">PI 553951</strain>
    </source>
</reference>
<sequence length="82" mass="9515">MRIAAGLEEMAIPSWSGHSGGRGSNLRCRGSRMRRRWRRRWDGLASQRRRLGLGTRSTMGESSSGVWAYGFFMGWMEWMAWM</sequence>
<gene>
    <name evidence="1" type="ORF">M0R45_007117</name>
</gene>
<dbReference type="AlphaFoldDB" id="A0AAW1YSF4"/>
<comment type="caution">
    <text evidence="1">The sequence shown here is derived from an EMBL/GenBank/DDBJ whole genome shotgun (WGS) entry which is preliminary data.</text>
</comment>
<protein>
    <submittedName>
        <fullName evidence="1">Uncharacterized protein</fullName>
    </submittedName>
</protein>
<evidence type="ECO:0000313" key="2">
    <source>
        <dbReference type="Proteomes" id="UP001457282"/>
    </source>
</evidence>
<proteinExistence type="predicted"/>
<keyword evidence="2" id="KW-1185">Reference proteome</keyword>
<name>A0AAW1YSF4_RUBAR</name>
<evidence type="ECO:0000313" key="1">
    <source>
        <dbReference type="EMBL" id="KAK9951681.1"/>
    </source>
</evidence>
<accession>A0AAW1YSF4</accession>
<dbReference type="Proteomes" id="UP001457282">
    <property type="component" value="Unassembled WGS sequence"/>
</dbReference>